<evidence type="ECO:0000256" key="6">
    <source>
        <dbReference type="SAM" id="Coils"/>
    </source>
</evidence>
<evidence type="ECO:0000256" key="2">
    <source>
        <dbReference type="ARBA" id="ARBA00013855"/>
    </source>
</evidence>
<dbReference type="InterPro" id="IPR007221">
    <property type="entry name" value="MreC"/>
</dbReference>
<dbReference type="PIRSF" id="PIRSF038471">
    <property type="entry name" value="MreC"/>
    <property type="match status" value="1"/>
</dbReference>
<organism evidence="9 10">
    <name type="scientific">Reinekea thalattae</name>
    <dbReference type="NCBI Taxonomy" id="2593301"/>
    <lineage>
        <taxon>Bacteria</taxon>
        <taxon>Pseudomonadati</taxon>
        <taxon>Pseudomonadota</taxon>
        <taxon>Gammaproteobacteria</taxon>
        <taxon>Oceanospirillales</taxon>
        <taxon>Saccharospirillaceae</taxon>
        <taxon>Reinekea</taxon>
    </lineage>
</organism>
<keyword evidence="7" id="KW-0472">Membrane</keyword>
<evidence type="ECO:0000256" key="3">
    <source>
        <dbReference type="ARBA" id="ARBA00022960"/>
    </source>
</evidence>
<dbReference type="AlphaFoldDB" id="A0A5C8Z9A3"/>
<dbReference type="EMBL" id="VKAD01000001">
    <property type="protein sequence ID" value="TXR53954.1"/>
    <property type="molecule type" value="Genomic_DNA"/>
</dbReference>
<feature type="transmembrane region" description="Helical" evidence="7">
    <location>
        <begin position="6"/>
        <end position="25"/>
    </location>
</feature>
<dbReference type="NCBIfam" id="TIGR00219">
    <property type="entry name" value="mreC"/>
    <property type="match status" value="1"/>
</dbReference>
<dbReference type="InterPro" id="IPR042175">
    <property type="entry name" value="Cell/Rod_MreC_2"/>
</dbReference>
<keyword evidence="7" id="KW-0812">Transmembrane</keyword>
<comment type="similarity">
    <text evidence="1 5">Belongs to the MreC family.</text>
</comment>
<comment type="function">
    <text evidence="5">Involved in formation and maintenance of cell shape.</text>
</comment>
<dbReference type="GO" id="GO:0005886">
    <property type="term" value="C:plasma membrane"/>
    <property type="evidence" value="ECO:0007669"/>
    <property type="project" value="TreeGrafter"/>
</dbReference>
<evidence type="ECO:0000256" key="4">
    <source>
        <dbReference type="ARBA" id="ARBA00032089"/>
    </source>
</evidence>
<dbReference type="Pfam" id="PF04085">
    <property type="entry name" value="MreC"/>
    <property type="match status" value="1"/>
</dbReference>
<feature type="coiled-coil region" evidence="6">
    <location>
        <begin position="65"/>
        <end position="112"/>
    </location>
</feature>
<keyword evidence="3 5" id="KW-0133">Cell shape</keyword>
<protein>
    <recommendedName>
        <fullName evidence="2 5">Cell shape-determining protein MreC</fullName>
    </recommendedName>
    <alternativeName>
        <fullName evidence="4 5">Cell shape protein MreC</fullName>
    </alternativeName>
</protein>
<evidence type="ECO:0000256" key="1">
    <source>
        <dbReference type="ARBA" id="ARBA00009369"/>
    </source>
</evidence>
<sequence>MAGPAHGYRFAGVVILSLALIVLDVRFDRISFLRQSLSYLISPVQSLVSLPGEVMTWSTETFSERNELLETNRRARSQILILQQKVQQLSVLEAENERLRRLLDATARLESEVMTAELISVDPDPFTIQVIVNRGAQDGVYLGQAVVDAYGLFGVVVQVDSLTSRVALVADVNFAVPVYVNRNGIRSVVTGTGNLDLLEMEYMTNTADVQIGDLLVTSGLGGLFPEGYPVAEVVSVEHDPGTAFANIKVKPLAHLGQSRSLLMVFQKEPDDE</sequence>
<dbReference type="PANTHER" id="PTHR34138">
    <property type="entry name" value="CELL SHAPE-DETERMINING PROTEIN MREC"/>
    <property type="match status" value="1"/>
</dbReference>
<name>A0A5C8Z9A3_9GAMM</name>
<dbReference type="GO" id="GO:0008360">
    <property type="term" value="P:regulation of cell shape"/>
    <property type="evidence" value="ECO:0007669"/>
    <property type="project" value="UniProtKB-KW"/>
</dbReference>
<proteinExistence type="inferred from homology"/>
<accession>A0A5C8Z9A3</accession>
<dbReference type="Gene3D" id="2.40.10.350">
    <property type="entry name" value="Rod shape-determining protein MreC, domain 2"/>
    <property type="match status" value="1"/>
</dbReference>
<dbReference type="InterPro" id="IPR042177">
    <property type="entry name" value="Cell/Rod_1"/>
</dbReference>
<dbReference type="InterPro" id="IPR055342">
    <property type="entry name" value="MreC_beta-barrel_core"/>
</dbReference>
<keyword evidence="7" id="KW-1133">Transmembrane helix</keyword>
<evidence type="ECO:0000256" key="5">
    <source>
        <dbReference type="PIRNR" id="PIRNR038471"/>
    </source>
</evidence>
<evidence type="ECO:0000313" key="10">
    <source>
        <dbReference type="Proteomes" id="UP000321764"/>
    </source>
</evidence>
<evidence type="ECO:0000259" key="8">
    <source>
        <dbReference type="Pfam" id="PF04085"/>
    </source>
</evidence>
<keyword evidence="10" id="KW-1185">Reference proteome</keyword>
<evidence type="ECO:0000313" key="9">
    <source>
        <dbReference type="EMBL" id="TXR53954.1"/>
    </source>
</evidence>
<evidence type="ECO:0000256" key="7">
    <source>
        <dbReference type="SAM" id="Phobius"/>
    </source>
</evidence>
<feature type="domain" description="Rod shape-determining protein MreC beta-barrel core" evidence="8">
    <location>
        <begin position="119"/>
        <end position="264"/>
    </location>
</feature>
<dbReference type="OrthoDB" id="9808025at2"/>
<dbReference type="Proteomes" id="UP000321764">
    <property type="component" value="Unassembled WGS sequence"/>
</dbReference>
<gene>
    <name evidence="9" type="primary">mreC</name>
    <name evidence="9" type="ORF">FME95_05235</name>
</gene>
<dbReference type="PANTHER" id="PTHR34138:SF1">
    <property type="entry name" value="CELL SHAPE-DETERMINING PROTEIN MREC"/>
    <property type="match status" value="1"/>
</dbReference>
<comment type="caution">
    <text evidence="9">The sequence shown here is derived from an EMBL/GenBank/DDBJ whole genome shotgun (WGS) entry which is preliminary data.</text>
</comment>
<dbReference type="Gene3D" id="2.40.10.340">
    <property type="entry name" value="Rod shape-determining protein MreC, domain 1"/>
    <property type="match status" value="1"/>
</dbReference>
<reference evidence="9 10" key="1">
    <citation type="submission" date="2019-07" db="EMBL/GenBank/DDBJ databases">
        <title>Reinekea sp. strain SSH23 genome sequencing and assembly.</title>
        <authorList>
            <person name="Kim I."/>
        </authorList>
    </citation>
    <scope>NUCLEOTIDE SEQUENCE [LARGE SCALE GENOMIC DNA]</scope>
    <source>
        <strain evidence="9 10">SSH23</strain>
    </source>
</reference>
<keyword evidence="6" id="KW-0175">Coiled coil</keyword>